<evidence type="ECO:0008006" key="3">
    <source>
        <dbReference type="Google" id="ProtNLM"/>
    </source>
</evidence>
<proteinExistence type="predicted"/>
<gene>
    <name evidence="1" type="ORF">J2I48_27790</name>
</gene>
<dbReference type="EMBL" id="JAFMYU010000040">
    <property type="protein sequence ID" value="MBO0934845.1"/>
    <property type="molecule type" value="Genomic_DNA"/>
</dbReference>
<accession>A0A939GDH6</accession>
<dbReference type="AlphaFoldDB" id="A0A939GDH6"/>
<organism evidence="1 2">
    <name type="scientific">Fibrella aquatilis</name>
    <dbReference type="NCBI Taxonomy" id="2817059"/>
    <lineage>
        <taxon>Bacteria</taxon>
        <taxon>Pseudomonadati</taxon>
        <taxon>Bacteroidota</taxon>
        <taxon>Cytophagia</taxon>
        <taxon>Cytophagales</taxon>
        <taxon>Spirosomataceae</taxon>
        <taxon>Fibrella</taxon>
    </lineage>
</organism>
<dbReference type="Proteomes" id="UP000664795">
    <property type="component" value="Unassembled WGS sequence"/>
</dbReference>
<evidence type="ECO:0000313" key="1">
    <source>
        <dbReference type="EMBL" id="MBO0934845.1"/>
    </source>
</evidence>
<reference evidence="1 2" key="1">
    <citation type="submission" date="2021-03" db="EMBL/GenBank/DDBJ databases">
        <title>Fibrella sp. HMF5036 genome sequencing and assembly.</title>
        <authorList>
            <person name="Kang H."/>
            <person name="Kim H."/>
            <person name="Bae S."/>
            <person name="Joh K."/>
        </authorList>
    </citation>
    <scope>NUCLEOTIDE SEQUENCE [LARGE SCALE GENOMIC DNA]</scope>
    <source>
        <strain evidence="1 2">HMF5036</strain>
    </source>
</reference>
<protein>
    <recommendedName>
        <fullName evidence="3">WG repeat-containing protein</fullName>
    </recommendedName>
</protein>
<name>A0A939GDH6_9BACT</name>
<comment type="caution">
    <text evidence="1">The sequence shown here is derived from an EMBL/GenBank/DDBJ whole genome shotgun (WGS) entry which is preliminary data.</text>
</comment>
<dbReference type="RefSeq" id="WP_207338811.1">
    <property type="nucleotide sequence ID" value="NZ_JAFMYU010000040.1"/>
</dbReference>
<sequence length="229" mass="26335">MRSTFLILFYFLFHTIARGQTADSTGKQIVLVNGNPERLYSGIEYIGYDRRLKVHPFFESDTMQNGAIQANGQVFALPMLYDIVRDEVVLAHPTGYRMALFSDRIQSFSFLNHTFVRMADSTKHGLPTGFYDLLYNGPTQLVARHKKEILINPSVSGGYGVFDPKTTYYIKKSGQFYVVKNKRALFNLLEDRKKQLAAFARKERLQFKPNMDDAFMKLAKAYDELNQSL</sequence>
<keyword evidence="2" id="KW-1185">Reference proteome</keyword>
<evidence type="ECO:0000313" key="2">
    <source>
        <dbReference type="Proteomes" id="UP000664795"/>
    </source>
</evidence>